<keyword evidence="11" id="KW-1185">Reference proteome</keyword>
<feature type="transmembrane region" description="Helical" evidence="7">
    <location>
        <begin position="95"/>
        <end position="116"/>
    </location>
</feature>
<evidence type="ECO:0000256" key="3">
    <source>
        <dbReference type="ARBA" id="ARBA00022475"/>
    </source>
</evidence>
<comment type="similarity">
    <text evidence="7">Belongs to the binding-protein-dependent transport system permease family.</text>
</comment>
<dbReference type="InterPro" id="IPR035906">
    <property type="entry name" value="MetI-like_sf"/>
</dbReference>
<proteinExistence type="inferred from homology"/>
<keyword evidence="3" id="KW-1003">Cell membrane</keyword>
<evidence type="ECO:0000256" key="2">
    <source>
        <dbReference type="ARBA" id="ARBA00022448"/>
    </source>
</evidence>
<feature type="compositionally biased region" description="Low complexity" evidence="8">
    <location>
        <begin position="1"/>
        <end position="10"/>
    </location>
</feature>
<keyword evidence="4 7" id="KW-0812">Transmembrane</keyword>
<feature type="domain" description="ABC transmembrane type-1" evidence="9">
    <location>
        <begin position="91"/>
        <end position="301"/>
    </location>
</feature>
<evidence type="ECO:0000256" key="5">
    <source>
        <dbReference type="ARBA" id="ARBA00022989"/>
    </source>
</evidence>
<feature type="transmembrane region" description="Helical" evidence="7">
    <location>
        <begin position="285"/>
        <end position="308"/>
    </location>
</feature>
<dbReference type="PROSITE" id="PS50928">
    <property type="entry name" value="ABC_TM1"/>
    <property type="match status" value="1"/>
</dbReference>
<keyword evidence="2 7" id="KW-0813">Transport</keyword>
<name>A0ABP9HM22_9ACTN</name>
<dbReference type="InterPro" id="IPR000515">
    <property type="entry name" value="MetI-like"/>
</dbReference>
<dbReference type="RefSeq" id="WP_425560131.1">
    <property type="nucleotide sequence ID" value="NZ_BAABIL010000175.1"/>
</dbReference>
<sequence>MSAPTAVRPTPAAPPPPRQGIARRNSRDGLAMVLPTVVIVVAVVVVPVLWNVVLAFQDLTLLEVRDAGIFESLSLANFTEVLTGSGFWQALLNTVVYSVLSTAGSIALGLLAALALRRPFPGRGAVRALLLLPYVAPVVAVAFTWKTMLNPQFGVLNAWGTSYLGWDEPVDFLGRAPYAMATVIAFEIWRYFPFAFMFITARLLAVPKEIEEAATVDGTTLLQRFRYVVLPQLLPVVALLSVLRLIMTFNKFDDVYLLTGGGAGTEISAVRVYDTLTGRFDVGGAAAQALVLSAFLAVALFCYVRFFVRKGGEES</sequence>
<evidence type="ECO:0000313" key="10">
    <source>
        <dbReference type="EMBL" id="GAA4973435.1"/>
    </source>
</evidence>
<feature type="region of interest" description="Disordered" evidence="8">
    <location>
        <begin position="1"/>
        <end position="21"/>
    </location>
</feature>
<accession>A0ABP9HM22</accession>
<dbReference type="InterPro" id="IPR050809">
    <property type="entry name" value="UgpAE/MalFG_permease"/>
</dbReference>
<reference evidence="11" key="1">
    <citation type="journal article" date="2019" name="Int. J. Syst. Evol. Microbiol.">
        <title>The Global Catalogue of Microorganisms (GCM) 10K type strain sequencing project: providing services to taxonomists for standard genome sequencing and annotation.</title>
        <authorList>
            <consortium name="The Broad Institute Genomics Platform"/>
            <consortium name="The Broad Institute Genome Sequencing Center for Infectious Disease"/>
            <person name="Wu L."/>
            <person name="Ma J."/>
        </authorList>
    </citation>
    <scope>NUCLEOTIDE SEQUENCE [LARGE SCALE GENOMIC DNA]</scope>
    <source>
        <strain evidence="11">JCM 18126</strain>
    </source>
</reference>
<evidence type="ECO:0000256" key="4">
    <source>
        <dbReference type="ARBA" id="ARBA00022692"/>
    </source>
</evidence>
<feature type="transmembrane region" description="Helical" evidence="7">
    <location>
        <begin position="29"/>
        <end position="50"/>
    </location>
</feature>
<dbReference type="CDD" id="cd06261">
    <property type="entry name" value="TM_PBP2"/>
    <property type="match status" value="1"/>
</dbReference>
<keyword evidence="5 7" id="KW-1133">Transmembrane helix</keyword>
<organism evidence="10 11">
    <name type="scientific">Kineococcus glutinatus</name>
    <dbReference type="NCBI Taxonomy" id="1070872"/>
    <lineage>
        <taxon>Bacteria</taxon>
        <taxon>Bacillati</taxon>
        <taxon>Actinomycetota</taxon>
        <taxon>Actinomycetes</taxon>
        <taxon>Kineosporiales</taxon>
        <taxon>Kineosporiaceae</taxon>
        <taxon>Kineococcus</taxon>
    </lineage>
</organism>
<evidence type="ECO:0000256" key="1">
    <source>
        <dbReference type="ARBA" id="ARBA00004651"/>
    </source>
</evidence>
<protein>
    <submittedName>
        <fullName evidence="10">Sugar ABC transporter permease</fullName>
    </submittedName>
</protein>
<dbReference type="SUPFAM" id="SSF161098">
    <property type="entry name" value="MetI-like"/>
    <property type="match status" value="1"/>
</dbReference>
<dbReference type="Proteomes" id="UP001501195">
    <property type="component" value="Unassembled WGS sequence"/>
</dbReference>
<feature type="transmembrane region" description="Helical" evidence="7">
    <location>
        <begin position="128"/>
        <end position="145"/>
    </location>
</feature>
<feature type="transmembrane region" description="Helical" evidence="7">
    <location>
        <begin position="188"/>
        <end position="206"/>
    </location>
</feature>
<evidence type="ECO:0000256" key="8">
    <source>
        <dbReference type="SAM" id="MobiDB-lite"/>
    </source>
</evidence>
<dbReference type="EMBL" id="BAABIL010000175">
    <property type="protein sequence ID" value="GAA4973435.1"/>
    <property type="molecule type" value="Genomic_DNA"/>
</dbReference>
<comment type="caution">
    <text evidence="10">The sequence shown here is derived from an EMBL/GenBank/DDBJ whole genome shotgun (WGS) entry which is preliminary data.</text>
</comment>
<gene>
    <name evidence="10" type="ORF">GCM10023225_13540</name>
</gene>
<evidence type="ECO:0000256" key="6">
    <source>
        <dbReference type="ARBA" id="ARBA00023136"/>
    </source>
</evidence>
<dbReference type="PANTHER" id="PTHR43227">
    <property type="entry name" value="BLL4140 PROTEIN"/>
    <property type="match status" value="1"/>
</dbReference>
<dbReference type="Gene3D" id="1.10.3720.10">
    <property type="entry name" value="MetI-like"/>
    <property type="match status" value="1"/>
</dbReference>
<keyword evidence="6 7" id="KW-0472">Membrane</keyword>
<dbReference type="Pfam" id="PF00528">
    <property type="entry name" value="BPD_transp_1"/>
    <property type="match status" value="1"/>
</dbReference>
<evidence type="ECO:0000259" key="9">
    <source>
        <dbReference type="PROSITE" id="PS50928"/>
    </source>
</evidence>
<evidence type="ECO:0000256" key="7">
    <source>
        <dbReference type="RuleBase" id="RU363032"/>
    </source>
</evidence>
<feature type="transmembrane region" description="Helical" evidence="7">
    <location>
        <begin position="227"/>
        <end position="247"/>
    </location>
</feature>
<comment type="subcellular location">
    <subcellularLocation>
        <location evidence="1 7">Cell membrane</location>
        <topology evidence="1 7">Multi-pass membrane protein</topology>
    </subcellularLocation>
</comment>
<evidence type="ECO:0000313" key="11">
    <source>
        <dbReference type="Proteomes" id="UP001501195"/>
    </source>
</evidence>
<dbReference type="PANTHER" id="PTHR43227:SF8">
    <property type="entry name" value="DIACETYLCHITOBIOSE UPTAKE SYSTEM PERMEASE PROTEIN DASB"/>
    <property type="match status" value="1"/>
</dbReference>